<dbReference type="GO" id="GO:0005886">
    <property type="term" value="C:plasma membrane"/>
    <property type="evidence" value="ECO:0007669"/>
    <property type="project" value="TreeGrafter"/>
</dbReference>
<dbReference type="RefSeq" id="WP_077550409.1">
    <property type="nucleotide sequence ID" value="NZ_MLHO01000014.1"/>
</dbReference>
<dbReference type="SUPFAM" id="SSF103473">
    <property type="entry name" value="MFS general substrate transporter"/>
    <property type="match status" value="1"/>
</dbReference>
<feature type="transmembrane region" description="Helical" evidence="5">
    <location>
        <begin position="312"/>
        <end position="333"/>
    </location>
</feature>
<dbReference type="InterPro" id="IPR020846">
    <property type="entry name" value="MFS_dom"/>
</dbReference>
<evidence type="ECO:0000256" key="4">
    <source>
        <dbReference type="ARBA" id="ARBA00023136"/>
    </source>
</evidence>
<dbReference type="InterPro" id="IPR011701">
    <property type="entry name" value="MFS"/>
</dbReference>
<feature type="transmembrane region" description="Helical" evidence="5">
    <location>
        <begin position="221"/>
        <end position="239"/>
    </location>
</feature>
<evidence type="ECO:0000256" key="5">
    <source>
        <dbReference type="SAM" id="Phobius"/>
    </source>
</evidence>
<feature type="transmembrane region" description="Helical" evidence="5">
    <location>
        <begin position="136"/>
        <end position="155"/>
    </location>
</feature>
<dbReference type="InterPro" id="IPR005829">
    <property type="entry name" value="Sugar_transporter_CS"/>
</dbReference>
<evidence type="ECO:0000256" key="3">
    <source>
        <dbReference type="ARBA" id="ARBA00022989"/>
    </source>
</evidence>
<dbReference type="EMBL" id="MLHO01000014">
    <property type="protein sequence ID" value="OOF58467.1"/>
    <property type="molecule type" value="Genomic_DNA"/>
</dbReference>
<feature type="transmembrane region" description="Helical" evidence="5">
    <location>
        <begin position="378"/>
        <end position="396"/>
    </location>
</feature>
<dbReference type="PANTHER" id="PTHR23508">
    <property type="entry name" value="CARBOXYLIC ACID TRANSPORTER PROTEIN HOMOLOG"/>
    <property type="match status" value="1"/>
</dbReference>
<gene>
    <name evidence="7" type="ORF">BKK55_02345</name>
</gene>
<proteinExistence type="predicted"/>
<dbReference type="PROSITE" id="PS50850">
    <property type="entry name" value="MFS"/>
    <property type="match status" value="1"/>
</dbReference>
<feature type="transmembrane region" description="Helical" evidence="5">
    <location>
        <begin position="12"/>
        <end position="39"/>
    </location>
</feature>
<organism evidence="7 8">
    <name type="scientific">Rodentibacter genomosp. 2</name>
    <dbReference type="NCBI Taxonomy" id="1908266"/>
    <lineage>
        <taxon>Bacteria</taxon>
        <taxon>Pseudomonadati</taxon>
        <taxon>Pseudomonadota</taxon>
        <taxon>Gammaproteobacteria</taxon>
        <taxon>Pasteurellales</taxon>
        <taxon>Pasteurellaceae</taxon>
        <taxon>Rodentibacter</taxon>
    </lineage>
</organism>
<accession>A0A1V3JPX2</accession>
<dbReference type="Pfam" id="PF07690">
    <property type="entry name" value="MFS_1"/>
    <property type="match status" value="1"/>
</dbReference>
<reference evidence="7 8" key="1">
    <citation type="submission" date="2016-10" db="EMBL/GenBank/DDBJ databases">
        <title>Rodentibacter gen. nov. and new species.</title>
        <authorList>
            <person name="Christensen H."/>
        </authorList>
    </citation>
    <scope>NUCLEOTIDE SEQUENCE [LARGE SCALE GENOMIC DNA]</scope>
    <source>
        <strain evidence="7 8">1996246016</strain>
    </source>
</reference>
<dbReference type="InterPro" id="IPR036259">
    <property type="entry name" value="MFS_trans_sf"/>
</dbReference>
<dbReference type="AlphaFoldDB" id="A0A1V3JPX2"/>
<name>A0A1V3JPX2_9PAST</name>
<feature type="transmembrane region" description="Helical" evidence="5">
    <location>
        <begin position="289"/>
        <end position="306"/>
    </location>
</feature>
<feature type="domain" description="Major facilitator superfamily (MFS) profile" evidence="6">
    <location>
        <begin position="12"/>
        <end position="400"/>
    </location>
</feature>
<evidence type="ECO:0000313" key="8">
    <source>
        <dbReference type="Proteomes" id="UP000188541"/>
    </source>
</evidence>
<feature type="transmembrane region" description="Helical" evidence="5">
    <location>
        <begin position="353"/>
        <end position="372"/>
    </location>
</feature>
<keyword evidence="3 5" id="KW-1133">Transmembrane helix</keyword>
<dbReference type="OrthoDB" id="4474610at2"/>
<protein>
    <submittedName>
        <fullName evidence="7">MFS transporter</fullName>
    </submittedName>
</protein>
<dbReference type="PANTHER" id="PTHR23508:SF10">
    <property type="entry name" value="CARBOXYLIC ACID TRANSPORTER PROTEIN HOMOLOG"/>
    <property type="match status" value="1"/>
</dbReference>
<evidence type="ECO:0000313" key="7">
    <source>
        <dbReference type="EMBL" id="OOF58467.1"/>
    </source>
</evidence>
<dbReference type="PROSITE" id="PS00217">
    <property type="entry name" value="SUGAR_TRANSPORT_2"/>
    <property type="match status" value="1"/>
</dbReference>
<dbReference type="STRING" id="1908266.BKK55_02345"/>
<dbReference type="Proteomes" id="UP000188541">
    <property type="component" value="Unassembled WGS sequence"/>
</dbReference>
<comment type="caution">
    <text evidence="7">The sequence shown here is derived from an EMBL/GenBank/DDBJ whole genome shotgun (WGS) entry which is preliminary data.</text>
</comment>
<evidence type="ECO:0000256" key="1">
    <source>
        <dbReference type="ARBA" id="ARBA00004141"/>
    </source>
</evidence>
<dbReference type="Gene3D" id="1.20.1250.20">
    <property type="entry name" value="MFS general substrate transporter like domains"/>
    <property type="match status" value="1"/>
</dbReference>
<keyword evidence="4 5" id="KW-0472">Membrane</keyword>
<sequence>MTTKVNQYGWKALIGSAVGYAMDGFDLLILGFMLSAISADLNLTPAQSGSLVTWTLIGAVFGGIVFGALSDKYGRVRVLTWTIVLFAVFTGLCALAQGYWDLLIYRTIAGIGLGGEFGIGMALAIEAWPARHRARAASYVALGWQVGVLGAALLTPALLPYIGWRGMFILGIFPAFVAWYLRVRLHEPEIFTQKQTALSAQKTSKLESFKLLVKDKATAKVSLGVVVLTSVQNFGYYGIMIWMPNFLSKQLGFSLTKSGIWTAVTVCGMMLGIWIFGRLADKIGRKPSFLLFQLGAVVSIVAYSQLTDPTIMLIAGAFLGMFVNGMMGGYGALMAEAYPTEARATAQNVLFNLGRAVGGFGPVVVGAIVSAYSFSLAIAFLAIIYVIDMVATIFLVPELKGKALQ</sequence>
<comment type="subcellular location">
    <subcellularLocation>
        <location evidence="1">Membrane</location>
        <topology evidence="1">Multi-pass membrane protein</topology>
    </subcellularLocation>
</comment>
<feature type="transmembrane region" description="Helical" evidence="5">
    <location>
        <begin position="161"/>
        <end position="181"/>
    </location>
</feature>
<feature type="transmembrane region" description="Helical" evidence="5">
    <location>
        <begin position="51"/>
        <end position="69"/>
    </location>
</feature>
<evidence type="ECO:0000259" key="6">
    <source>
        <dbReference type="PROSITE" id="PS50850"/>
    </source>
</evidence>
<evidence type="ECO:0000256" key="2">
    <source>
        <dbReference type="ARBA" id="ARBA00022692"/>
    </source>
</evidence>
<feature type="transmembrane region" description="Helical" evidence="5">
    <location>
        <begin position="103"/>
        <end position="124"/>
    </location>
</feature>
<feature type="transmembrane region" description="Helical" evidence="5">
    <location>
        <begin position="259"/>
        <end position="277"/>
    </location>
</feature>
<keyword evidence="2 5" id="KW-0812">Transmembrane</keyword>
<feature type="transmembrane region" description="Helical" evidence="5">
    <location>
        <begin position="78"/>
        <end position="97"/>
    </location>
</feature>
<dbReference type="GO" id="GO:0046943">
    <property type="term" value="F:carboxylic acid transmembrane transporter activity"/>
    <property type="evidence" value="ECO:0007669"/>
    <property type="project" value="TreeGrafter"/>
</dbReference>
<dbReference type="CDD" id="cd17371">
    <property type="entry name" value="MFS_MucK"/>
    <property type="match status" value="1"/>
</dbReference>
<keyword evidence="8" id="KW-1185">Reference proteome</keyword>